<feature type="domain" description="Cyclin-dependent kinase inhibitor" evidence="4">
    <location>
        <begin position="57"/>
        <end position="92"/>
    </location>
</feature>
<feature type="compositionally biased region" description="Polar residues" evidence="3">
    <location>
        <begin position="162"/>
        <end position="175"/>
    </location>
</feature>
<dbReference type="Pfam" id="PF02234">
    <property type="entry name" value="CDI"/>
    <property type="match status" value="1"/>
</dbReference>
<evidence type="ECO:0000313" key="6">
    <source>
        <dbReference type="Proteomes" id="UP001497623"/>
    </source>
</evidence>
<dbReference type="InterPro" id="IPR003175">
    <property type="entry name" value="CDI_dom"/>
</dbReference>
<feature type="compositionally biased region" description="Basic residues" evidence="3">
    <location>
        <begin position="263"/>
        <end position="272"/>
    </location>
</feature>
<evidence type="ECO:0000256" key="2">
    <source>
        <dbReference type="ARBA" id="ARBA00023013"/>
    </source>
</evidence>
<feature type="compositionally biased region" description="Polar residues" evidence="3">
    <location>
        <begin position="209"/>
        <end position="223"/>
    </location>
</feature>
<organism evidence="5 6">
    <name type="scientific">Meganyctiphanes norvegica</name>
    <name type="common">Northern krill</name>
    <name type="synonym">Thysanopoda norvegica</name>
    <dbReference type="NCBI Taxonomy" id="48144"/>
    <lineage>
        <taxon>Eukaryota</taxon>
        <taxon>Metazoa</taxon>
        <taxon>Ecdysozoa</taxon>
        <taxon>Arthropoda</taxon>
        <taxon>Crustacea</taxon>
        <taxon>Multicrustacea</taxon>
        <taxon>Malacostraca</taxon>
        <taxon>Eumalacostraca</taxon>
        <taxon>Eucarida</taxon>
        <taxon>Euphausiacea</taxon>
        <taxon>Euphausiidae</taxon>
        <taxon>Meganyctiphanes</taxon>
    </lineage>
</organism>
<keyword evidence="6" id="KW-1185">Reference proteome</keyword>
<evidence type="ECO:0000256" key="1">
    <source>
        <dbReference type="ARBA" id="ARBA00006726"/>
    </source>
</evidence>
<reference evidence="5 6" key="1">
    <citation type="submission" date="2024-05" db="EMBL/GenBank/DDBJ databases">
        <authorList>
            <person name="Wallberg A."/>
        </authorList>
    </citation>
    <scope>NUCLEOTIDE SEQUENCE [LARGE SCALE GENOMIC DNA]</scope>
</reference>
<keyword evidence="2" id="KW-0649">Protein kinase inhibitor</keyword>
<dbReference type="GO" id="GO:0005634">
    <property type="term" value="C:nucleus"/>
    <property type="evidence" value="ECO:0007669"/>
    <property type="project" value="InterPro"/>
</dbReference>
<evidence type="ECO:0000259" key="4">
    <source>
        <dbReference type="Pfam" id="PF02234"/>
    </source>
</evidence>
<sequence>MTMAVEAFPPIVHRVGSMVAPKSTSFRIKRATLGAGGARRALSDLGNNNAQFNLRMAQSQFANSQEMFAKKWNFDPVKEVPLMQVRYQWTPVACSFKKALSAPVEIVKDLSLSKDVTKCILPSLSTSATSRVPDLHQASIDRENDNTVQNSTIKQEIGANEVETNSENTNDSTIPNLHKANQDVPDSVSIVKHASSKQDSGSNKDKSESLSTKQGPSPKSDTLFVSTKIASSKSQKCITDFLRPQKRILSYHLDDCQASSRSPPKKKSRTLH</sequence>
<accession>A0AAV2SCF1</accession>
<dbReference type="GO" id="GO:0004861">
    <property type="term" value="F:cyclin-dependent protein serine/threonine kinase inhibitor activity"/>
    <property type="evidence" value="ECO:0007669"/>
    <property type="project" value="InterPro"/>
</dbReference>
<comment type="caution">
    <text evidence="5">The sequence shown here is derived from an EMBL/GenBank/DDBJ whole genome shotgun (WGS) entry which is preliminary data.</text>
</comment>
<proteinExistence type="inferred from homology"/>
<comment type="similarity">
    <text evidence="1">Belongs to the CDI family.</text>
</comment>
<protein>
    <recommendedName>
        <fullName evidence="4">Cyclin-dependent kinase inhibitor domain-containing protein</fullName>
    </recommendedName>
</protein>
<name>A0AAV2SCF1_MEGNR</name>
<dbReference type="Gene3D" id="4.10.365.10">
    <property type="entry name" value="p27"/>
    <property type="match status" value="1"/>
</dbReference>
<feature type="region of interest" description="Disordered" evidence="3">
    <location>
        <begin position="253"/>
        <end position="272"/>
    </location>
</feature>
<dbReference type="GO" id="GO:0051726">
    <property type="term" value="P:regulation of cell cycle"/>
    <property type="evidence" value="ECO:0007669"/>
    <property type="project" value="InterPro"/>
</dbReference>
<dbReference type="AlphaFoldDB" id="A0AAV2SCF1"/>
<feature type="region of interest" description="Disordered" evidence="3">
    <location>
        <begin position="137"/>
        <end position="223"/>
    </location>
</feature>
<gene>
    <name evidence="5" type="ORF">MNOR_LOCUS35702</name>
</gene>
<dbReference type="EMBL" id="CAXKWB010060823">
    <property type="protein sequence ID" value="CAL4183493.1"/>
    <property type="molecule type" value="Genomic_DNA"/>
</dbReference>
<evidence type="ECO:0000313" key="5">
    <source>
        <dbReference type="EMBL" id="CAL4183493.1"/>
    </source>
</evidence>
<dbReference type="Proteomes" id="UP001497623">
    <property type="component" value="Unassembled WGS sequence"/>
</dbReference>
<evidence type="ECO:0000256" key="3">
    <source>
        <dbReference type="SAM" id="MobiDB-lite"/>
    </source>
</evidence>
<dbReference type="InterPro" id="IPR044898">
    <property type="entry name" value="CDI_dom_sf"/>
</dbReference>